<gene>
    <name evidence="2" type="ORF">BpHYR1_044497</name>
</gene>
<accession>A0A3M7SYX0</accession>
<comment type="caution">
    <text evidence="2">The sequence shown here is derived from an EMBL/GenBank/DDBJ whole genome shotgun (WGS) entry which is preliminary data.</text>
</comment>
<dbReference type="Proteomes" id="UP000276133">
    <property type="component" value="Unassembled WGS sequence"/>
</dbReference>
<feature type="transmembrane region" description="Helical" evidence="1">
    <location>
        <begin position="98"/>
        <end position="117"/>
    </location>
</feature>
<dbReference type="EMBL" id="REGN01000564">
    <property type="protein sequence ID" value="RNA40974.1"/>
    <property type="molecule type" value="Genomic_DNA"/>
</dbReference>
<keyword evidence="3" id="KW-1185">Reference proteome</keyword>
<evidence type="ECO:0000313" key="3">
    <source>
        <dbReference type="Proteomes" id="UP000276133"/>
    </source>
</evidence>
<name>A0A3M7SYX0_BRAPC</name>
<sequence length="141" mass="15707">MNTKIALILTKVILNWPQLSIKKNVVIVEQTGITLSRKAKKLVSNLTNTQRVSTRKIYKVVTFSSERALDQSPERVKGPHAARPDYYQRHFLRPPRSFLPWFLFGIGIPCSYMGPFIPPIFAAIANADNCAASIACCCGGI</sequence>
<keyword evidence="1" id="KW-0812">Transmembrane</keyword>
<keyword evidence="1" id="KW-0472">Membrane</keyword>
<proteinExistence type="predicted"/>
<protein>
    <submittedName>
        <fullName evidence="2">Uncharacterized protein</fullName>
    </submittedName>
</protein>
<reference evidence="2 3" key="1">
    <citation type="journal article" date="2018" name="Sci. Rep.">
        <title>Genomic signatures of local adaptation to the degree of environmental predictability in rotifers.</title>
        <authorList>
            <person name="Franch-Gras L."/>
            <person name="Hahn C."/>
            <person name="Garcia-Roger E.M."/>
            <person name="Carmona M.J."/>
            <person name="Serra M."/>
            <person name="Gomez A."/>
        </authorList>
    </citation>
    <scope>NUCLEOTIDE SEQUENCE [LARGE SCALE GENOMIC DNA]</scope>
    <source>
        <strain evidence="2">HYR1</strain>
    </source>
</reference>
<evidence type="ECO:0000313" key="2">
    <source>
        <dbReference type="EMBL" id="RNA40974.1"/>
    </source>
</evidence>
<dbReference type="AlphaFoldDB" id="A0A3M7SYX0"/>
<evidence type="ECO:0000256" key="1">
    <source>
        <dbReference type="SAM" id="Phobius"/>
    </source>
</evidence>
<keyword evidence="1" id="KW-1133">Transmembrane helix</keyword>
<organism evidence="2 3">
    <name type="scientific">Brachionus plicatilis</name>
    <name type="common">Marine rotifer</name>
    <name type="synonym">Brachionus muelleri</name>
    <dbReference type="NCBI Taxonomy" id="10195"/>
    <lineage>
        <taxon>Eukaryota</taxon>
        <taxon>Metazoa</taxon>
        <taxon>Spiralia</taxon>
        <taxon>Gnathifera</taxon>
        <taxon>Rotifera</taxon>
        <taxon>Eurotatoria</taxon>
        <taxon>Monogononta</taxon>
        <taxon>Pseudotrocha</taxon>
        <taxon>Ploima</taxon>
        <taxon>Brachionidae</taxon>
        <taxon>Brachionus</taxon>
    </lineage>
</organism>